<geneLocation type="plasmid" evidence="6 7">
    <name>unnamed1</name>
</geneLocation>
<protein>
    <recommendedName>
        <fullName evidence="8">Pirin N-terminal domain-containing protein</fullName>
    </recommendedName>
</protein>
<evidence type="ECO:0008006" key="8">
    <source>
        <dbReference type="Google" id="ProtNLM"/>
    </source>
</evidence>
<dbReference type="PANTHER" id="PTHR43212">
    <property type="entry name" value="QUERCETIN 2,3-DIOXYGENASE"/>
    <property type="match status" value="1"/>
</dbReference>
<dbReference type="GO" id="GO:0046872">
    <property type="term" value="F:metal ion binding"/>
    <property type="evidence" value="ECO:0007669"/>
    <property type="project" value="UniProtKB-KW"/>
</dbReference>
<keyword evidence="7" id="KW-1185">Reference proteome</keyword>
<feature type="domain" description="Pirin N-terminal" evidence="4">
    <location>
        <begin position="51"/>
        <end position="116"/>
    </location>
</feature>
<keyword evidence="6" id="KW-0614">Plasmid</keyword>
<dbReference type="SUPFAM" id="SSF51182">
    <property type="entry name" value="RmlC-like cupins"/>
    <property type="match status" value="1"/>
</dbReference>
<evidence type="ECO:0000313" key="7">
    <source>
        <dbReference type="Proteomes" id="UP000239197"/>
    </source>
</evidence>
<dbReference type="InterPro" id="IPR041602">
    <property type="entry name" value="Quercetinase_C"/>
</dbReference>
<dbReference type="Pfam" id="PF02678">
    <property type="entry name" value="Pirin"/>
    <property type="match status" value="1"/>
</dbReference>
<gene>
    <name evidence="6" type="ORF">BV494_22260</name>
</gene>
<dbReference type="OrthoDB" id="9780903at2"/>
<organism evidence="6 7">
    <name type="scientific">Rahnella sikkimica</name>
    <dbReference type="NCBI Taxonomy" id="1805933"/>
    <lineage>
        <taxon>Bacteria</taxon>
        <taxon>Pseudomonadati</taxon>
        <taxon>Pseudomonadota</taxon>
        <taxon>Gammaproteobacteria</taxon>
        <taxon>Enterobacterales</taxon>
        <taxon>Yersiniaceae</taxon>
        <taxon>Rahnella</taxon>
    </lineage>
</organism>
<name>A0A2L1UXH3_9GAMM</name>
<accession>A0A2L1UXH3</accession>
<dbReference type="InterPro" id="IPR011051">
    <property type="entry name" value="RmlC_Cupin_sf"/>
</dbReference>
<keyword evidence="2" id="KW-0408">Iron</keyword>
<dbReference type="Gene3D" id="2.60.120.10">
    <property type="entry name" value="Jelly Rolls"/>
    <property type="match status" value="2"/>
</dbReference>
<dbReference type="PANTHER" id="PTHR43212:SF3">
    <property type="entry name" value="QUERCETIN 2,3-DIOXYGENASE"/>
    <property type="match status" value="1"/>
</dbReference>
<feature type="domain" description="Quercetin 2,3-dioxygenase C-terminal cupin" evidence="5">
    <location>
        <begin position="144"/>
        <end position="227"/>
    </location>
</feature>
<dbReference type="Proteomes" id="UP000239197">
    <property type="component" value="Plasmid unnamed1"/>
</dbReference>
<evidence type="ECO:0000256" key="3">
    <source>
        <dbReference type="RuleBase" id="RU003457"/>
    </source>
</evidence>
<evidence type="ECO:0000259" key="4">
    <source>
        <dbReference type="Pfam" id="PF02678"/>
    </source>
</evidence>
<feature type="binding site" evidence="2">
    <location>
        <position position="103"/>
    </location>
    <ligand>
        <name>Fe cation</name>
        <dbReference type="ChEBI" id="CHEBI:24875"/>
    </ligand>
</feature>
<dbReference type="Pfam" id="PF17954">
    <property type="entry name" value="Pirin_C_2"/>
    <property type="match status" value="1"/>
</dbReference>
<dbReference type="PIRSF" id="PIRSF006232">
    <property type="entry name" value="Pirin"/>
    <property type="match status" value="1"/>
</dbReference>
<dbReference type="InterPro" id="IPR003829">
    <property type="entry name" value="Pirin_N_dom"/>
</dbReference>
<evidence type="ECO:0000256" key="2">
    <source>
        <dbReference type="PIRSR" id="PIRSR006232-1"/>
    </source>
</evidence>
<dbReference type="KEGG" id="rox:BV494_22260"/>
<comment type="cofactor">
    <cofactor evidence="2">
        <name>Fe cation</name>
        <dbReference type="ChEBI" id="CHEBI:24875"/>
    </cofactor>
    <text evidence="2">Binds 1 Fe cation per subunit.</text>
</comment>
<keyword evidence="2" id="KW-0479">Metal-binding</keyword>
<dbReference type="RefSeq" id="WP_104924989.1">
    <property type="nucleotide sequence ID" value="NZ_CP019063.1"/>
</dbReference>
<dbReference type="InterPro" id="IPR014710">
    <property type="entry name" value="RmlC-like_jellyroll"/>
</dbReference>
<dbReference type="AlphaFoldDB" id="A0A2L1UXH3"/>
<sequence>MFNVLRAEPKTTFEYGPFRIRRMRPGQILPERGDDAFGPLSVIDHANLEQGTLVKMHEHNNDEILSYLWRGSMVHEDSTGHRVSLSPKKLMMMNAGESFWHEESTPLVSAEMLQIFIRPRKANLEGRVQFMDRPEGVKQNKWTLIAAPEGIESPLEICQAIYIYDTRLEANATLEIPSHKDFAQWLYVMDGEITLGGHTLAKGDAISDEASALTPATATTDTTLVCFLVYLDAEAVLEGTISGKFGNVK</sequence>
<reference evidence="7" key="1">
    <citation type="submission" date="2017-01" db="EMBL/GenBank/DDBJ databases">
        <title>Genome sequence of Rouxiella sp. ERMR1:05.</title>
        <authorList>
            <person name="Kumar R."/>
            <person name="Singh D."/>
            <person name="Kumar S."/>
        </authorList>
    </citation>
    <scope>NUCLEOTIDE SEQUENCE [LARGE SCALE GENOMIC DNA]</scope>
    <source>
        <strain evidence="7">ERMR1:05</strain>
        <plasmid evidence="7">unnamed1</plasmid>
    </source>
</reference>
<comment type="similarity">
    <text evidence="1 3">Belongs to the pirin family.</text>
</comment>
<feature type="binding site" evidence="2">
    <location>
        <position position="57"/>
    </location>
    <ligand>
        <name>Fe cation</name>
        <dbReference type="ChEBI" id="CHEBI:24875"/>
    </ligand>
</feature>
<evidence type="ECO:0000313" key="6">
    <source>
        <dbReference type="EMBL" id="AVF37649.1"/>
    </source>
</evidence>
<evidence type="ECO:0000256" key="1">
    <source>
        <dbReference type="ARBA" id="ARBA00008416"/>
    </source>
</evidence>
<evidence type="ECO:0000259" key="5">
    <source>
        <dbReference type="Pfam" id="PF17954"/>
    </source>
</evidence>
<feature type="binding site" evidence="2">
    <location>
        <position position="59"/>
    </location>
    <ligand>
        <name>Fe cation</name>
        <dbReference type="ChEBI" id="CHEBI:24875"/>
    </ligand>
</feature>
<dbReference type="EMBL" id="CP019063">
    <property type="protein sequence ID" value="AVF37649.1"/>
    <property type="molecule type" value="Genomic_DNA"/>
</dbReference>
<proteinExistence type="inferred from homology"/>
<dbReference type="InterPro" id="IPR012093">
    <property type="entry name" value="Pirin"/>
</dbReference>
<feature type="binding site" evidence="2">
    <location>
        <position position="101"/>
    </location>
    <ligand>
        <name>Fe cation</name>
        <dbReference type="ChEBI" id="CHEBI:24875"/>
    </ligand>
</feature>